<dbReference type="EMBL" id="JAHUTJ010065587">
    <property type="protein sequence ID" value="MED6289195.1"/>
    <property type="molecule type" value="Genomic_DNA"/>
</dbReference>
<accession>A0ABU7EQT1</accession>
<evidence type="ECO:0000313" key="1">
    <source>
        <dbReference type="EMBL" id="MED6289195.1"/>
    </source>
</evidence>
<dbReference type="Proteomes" id="UP001352852">
    <property type="component" value="Unassembled WGS sequence"/>
</dbReference>
<sequence length="106" mass="12595">MNQNLQEIKTRLSVFCQRLEPRHEMVAVSKVYQSSNHFNLHSFRLAHWCSLKFFTSDARESDQIFFKRSNSVLPLPHLLLLATGQLAESRLPHLFYWLIIFLTNYK</sequence>
<name>A0ABU7EQT1_9TELE</name>
<reference evidence="1 2" key="1">
    <citation type="submission" date="2021-06" db="EMBL/GenBank/DDBJ databases">
        <authorList>
            <person name="Palmer J.M."/>
        </authorList>
    </citation>
    <scope>NUCLEOTIDE SEQUENCE [LARGE SCALE GENOMIC DNA]</scope>
    <source>
        <strain evidence="1 2">CL_MEX2019</strain>
        <tissue evidence="1">Muscle</tissue>
    </source>
</reference>
<protein>
    <submittedName>
        <fullName evidence="1">Uncharacterized protein</fullName>
    </submittedName>
</protein>
<evidence type="ECO:0000313" key="2">
    <source>
        <dbReference type="Proteomes" id="UP001352852"/>
    </source>
</evidence>
<comment type="caution">
    <text evidence="1">The sequence shown here is derived from an EMBL/GenBank/DDBJ whole genome shotgun (WGS) entry which is preliminary data.</text>
</comment>
<gene>
    <name evidence="1" type="ORF">CHARACLAT_000264</name>
</gene>
<keyword evidence="2" id="KW-1185">Reference proteome</keyword>
<organism evidence="1 2">
    <name type="scientific">Characodon lateralis</name>
    <dbReference type="NCBI Taxonomy" id="208331"/>
    <lineage>
        <taxon>Eukaryota</taxon>
        <taxon>Metazoa</taxon>
        <taxon>Chordata</taxon>
        <taxon>Craniata</taxon>
        <taxon>Vertebrata</taxon>
        <taxon>Euteleostomi</taxon>
        <taxon>Actinopterygii</taxon>
        <taxon>Neopterygii</taxon>
        <taxon>Teleostei</taxon>
        <taxon>Neoteleostei</taxon>
        <taxon>Acanthomorphata</taxon>
        <taxon>Ovalentaria</taxon>
        <taxon>Atherinomorphae</taxon>
        <taxon>Cyprinodontiformes</taxon>
        <taxon>Goodeidae</taxon>
        <taxon>Characodon</taxon>
    </lineage>
</organism>
<proteinExistence type="predicted"/>